<feature type="compositionally biased region" description="Basic and acidic residues" evidence="4">
    <location>
        <begin position="1"/>
        <end position="29"/>
    </location>
</feature>
<dbReference type="GO" id="GO:0005634">
    <property type="term" value="C:nucleus"/>
    <property type="evidence" value="ECO:0007669"/>
    <property type="project" value="TreeGrafter"/>
</dbReference>
<evidence type="ECO:0000256" key="3">
    <source>
        <dbReference type="ARBA" id="ARBA00023235"/>
    </source>
</evidence>
<organism evidence="6">
    <name type="scientific">Sexangularia sp. CB-2014</name>
    <dbReference type="NCBI Taxonomy" id="1486929"/>
    <lineage>
        <taxon>Eukaryota</taxon>
        <taxon>Amoebozoa</taxon>
        <taxon>Tubulinea</taxon>
        <taxon>Elardia</taxon>
        <taxon>Arcellinida</taxon>
        <taxon>Arcellinida incertae sedis</taxon>
        <taxon>Sexangularia</taxon>
    </lineage>
</organism>
<evidence type="ECO:0000259" key="5">
    <source>
        <dbReference type="Pfam" id="PF01416"/>
    </source>
</evidence>
<dbReference type="Gene3D" id="3.30.70.660">
    <property type="entry name" value="Pseudouridine synthase I, catalytic domain, C-terminal subdomain"/>
    <property type="match status" value="1"/>
</dbReference>
<dbReference type="PANTHER" id="PTHR11142">
    <property type="entry name" value="PSEUDOURIDYLATE SYNTHASE"/>
    <property type="match status" value="1"/>
</dbReference>
<name>A0A7S1V577_9EUKA</name>
<feature type="region of interest" description="Disordered" evidence="4">
    <location>
        <begin position="1"/>
        <end position="65"/>
    </location>
</feature>
<feature type="domain" description="Pseudouridine synthase I TruA alpha/beta" evidence="5">
    <location>
        <begin position="212"/>
        <end position="316"/>
    </location>
</feature>
<comment type="similarity">
    <text evidence="1">Belongs to the tRNA pseudouridine synthase TruA family.</text>
</comment>
<keyword evidence="3" id="KW-0413">Isomerase</keyword>
<dbReference type="InterPro" id="IPR020094">
    <property type="entry name" value="TruA/RsuA/RluB/E/F_N"/>
</dbReference>
<dbReference type="PANTHER" id="PTHR11142:SF4">
    <property type="entry name" value="PSEUDOURIDYLATE SYNTHASE 1 HOMOLOG"/>
    <property type="match status" value="1"/>
</dbReference>
<dbReference type="AlphaFoldDB" id="A0A7S1V577"/>
<proteinExistence type="inferred from homology"/>
<evidence type="ECO:0000313" key="6">
    <source>
        <dbReference type="EMBL" id="CAD9288357.1"/>
    </source>
</evidence>
<dbReference type="Gene3D" id="3.30.70.580">
    <property type="entry name" value="Pseudouridine synthase I, catalytic domain, N-terminal subdomain"/>
    <property type="match status" value="1"/>
</dbReference>
<dbReference type="InterPro" id="IPR020103">
    <property type="entry name" value="PsdUridine_synth_cat_dom_sf"/>
</dbReference>
<sequence length="706" mass="76789">MIERESDREQTSRDSFDRTKEANQAKEDEGTADEPAADDAVTDEPAADEAASSATSGSSSSSSSSSASAAAAAAAAAAATSPDAMKEDHPPQGNSITPAWIDMSCKVKIRDADLMRCGRTDTGVHAIQQVCSLRCDTLSIDNPVGRLNDLLLPTGIRVFALERVAKSFDARLSSNGRDYEFALPSFCFARGAGDDYRITPEVLAKANEIGSRFVGAHNFHNFTTKVSYTDAFARRIVTKMAIVEPPKVVGKLELVVVQVQGESFMLHQIRKMTAVLVQMVREDSNPDDLELLFAAQKQALPLLPGEGLAMRRCKYDRFNALAETSGGRPVEWTPEVLEEHVQWRNEVLHPHIVELEQQLGMYRTWLETTDPYPLAVAFTAMHRALASVAPRVARVEAALGWRMNETGCAVFGPLLTDAVSTAKQLASPHVYGYLQLEAQEVEVRATAEDFGEQGAPAPVVTGKSIAQHEERAARARADDPDNPETHHTVKVRGRLIAVPSRRCMGLYVLDPSVPTARAAALEQAAAFVAQGRAASASTDDATILAAYEATSGVVRRDGFFRLGAVRSTRYGVAQMIYKAHLLLDVSWSLLGATVLLVDEGVRVEKPGYVHRKMTQEEQEMERRSADHFAPIDEGLNSTTGAGILGETVIGLGNPERSQHKLFYHSTTDVASRKGAAANRGRARSADKRTRRGPNPFRKGSAKRQKQ</sequence>
<accession>A0A7S1V577</accession>
<dbReference type="GO" id="GO:0031119">
    <property type="term" value="P:tRNA pseudouridine synthesis"/>
    <property type="evidence" value="ECO:0007669"/>
    <property type="project" value="TreeGrafter"/>
</dbReference>
<gene>
    <name evidence="6" type="ORF">SSP0437_LOCUS1626</name>
</gene>
<evidence type="ECO:0000256" key="4">
    <source>
        <dbReference type="SAM" id="MobiDB-lite"/>
    </source>
</evidence>
<feature type="compositionally biased region" description="Low complexity" evidence="4">
    <location>
        <begin position="48"/>
        <end position="65"/>
    </location>
</feature>
<dbReference type="SUPFAM" id="SSF55120">
    <property type="entry name" value="Pseudouridine synthase"/>
    <property type="match status" value="1"/>
</dbReference>
<dbReference type="Pfam" id="PF01416">
    <property type="entry name" value="PseudoU_synth_1"/>
    <property type="match status" value="1"/>
</dbReference>
<dbReference type="EMBL" id="HBGL01002116">
    <property type="protein sequence ID" value="CAD9288357.1"/>
    <property type="molecule type" value="Transcribed_RNA"/>
</dbReference>
<evidence type="ECO:0000256" key="2">
    <source>
        <dbReference type="ARBA" id="ARBA00022694"/>
    </source>
</evidence>
<reference evidence="6" key="1">
    <citation type="submission" date="2021-01" db="EMBL/GenBank/DDBJ databases">
        <authorList>
            <person name="Corre E."/>
            <person name="Pelletier E."/>
            <person name="Niang G."/>
            <person name="Scheremetjew M."/>
            <person name="Finn R."/>
            <person name="Kale V."/>
            <person name="Holt S."/>
            <person name="Cochrane G."/>
            <person name="Meng A."/>
            <person name="Brown T."/>
            <person name="Cohen L."/>
        </authorList>
    </citation>
    <scope>NUCLEOTIDE SEQUENCE</scope>
    <source>
        <strain evidence="6">ATCC 50979</strain>
    </source>
</reference>
<dbReference type="GO" id="GO:1990481">
    <property type="term" value="P:mRNA pseudouridine synthesis"/>
    <property type="evidence" value="ECO:0007669"/>
    <property type="project" value="TreeGrafter"/>
</dbReference>
<dbReference type="GO" id="GO:0009982">
    <property type="term" value="F:pseudouridine synthase activity"/>
    <property type="evidence" value="ECO:0007669"/>
    <property type="project" value="InterPro"/>
</dbReference>
<feature type="region of interest" description="Disordered" evidence="4">
    <location>
        <begin position="666"/>
        <end position="706"/>
    </location>
</feature>
<dbReference type="InterPro" id="IPR020097">
    <property type="entry name" value="PsdUridine_synth_TruA_a/b_dom"/>
</dbReference>
<protein>
    <recommendedName>
        <fullName evidence="5">Pseudouridine synthase I TruA alpha/beta domain-containing protein</fullName>
    </recommendedName>
</protein>
<dbReference type="GO" id="GO:0003723">
    <property type="term" value="F:RNA binding"/>
    <property type="evidence" value="ECO:0007669"/>
    <property type="project" value="InterPro"/>
</dbReference>
<keyword evidence="2" id="KW-0819">tRNA processing</keyword>
<evidence type="ECO:0000256" key="1">
    <source>
        <dbReference type="ARBA" id="ARBA00009375"/>
    </source>
</evidence>
<dbReference type="InterPro" id="IPR020095">
    <property type="entry name" value="PsdUridine_synth_TruA_C"/>
</dbReference>
<dbReference type="InterPro" id="IPR001406">
    <property type="entry name" value="PsdUridine_synth_TruA"/>
</dbReference>
<feature type="compositionally biased region" description="Acidic residues" evidence="4">
    <location>
        <begin position="30"/>
        <end position="47"/>
    </location>
</feature>
<dbReference type="FunFam" id="3.30.70.660:FF:000002">
    <property type="entry name" value="tRNA pseudouridine synthase"/>
    <property type="match status" value="1"/>
</dbReference>